<accession>A0AAU0MUH0</accession>
<dbReference type="PROSITE" id="PS51257">
    <property type="entry name" value="PROKAR_LIPOPROTEIN"/>
    <property type="match status" value="1"/>
</dbReference>
<sequence>MRKALLSLVIASVIAGCQQGEEPKKDAQLEAGAVTATQQAGETASVTEVDQEAETKRLGEWFDAKFEEELQFSPIQLSYLGRKEQYDKIDDMSRAADERKLAWKAKTVEEMKQKFDYDKLTAAGKESYDLWIFQYEQEVAGKPFWEHSYFAGELGGPEDQFPTFLINQHKVDTEQDMRDYISRIGASGRALGQVLERAQASAEKGIRPPRFAYDLAIERAQKVISGKPFGDGGDAPLMADASSKIDALKKDGKIDDQTAANLQNAVAEALNGEFKQSYDAYIAWLQKDRTNASEEAKGASSLPDGEAFYNSRLSVYTTLPLSAEEVHQIGLDEVARIRKEMEGIKDQVGFKGNLQEFFTFIRTDDQFYYPNTDEGRKEYLAETQGFLDDVQKKLPEFFGILPKAGLVVKRVEAFREVPGGAQHYQPGTPDGSRPGTYYVHMSDMSALSTTDMETVTYHEGNPGHHMQISIAQELEGIPKFRTQAHFTPYVEGWALYSEALAKEMGQFRDPYKDFGRLTAEMWRAIRLVVDTGMHAKGWTQEQAVEYFLDNSAIPEGAVRSEVRRYLTLPGQATSYKIGMLKIQELRAKAEKELGDQFDIRAFHDTVLGGGALPLPLLEKRINAWIDSVKQG</sequence>
<name>A0AAU0MUH0_9GAMM</name>
<dbReference type="AlphaFoldDB" id="A0AAU0MUH0"/>
<dbReference type="Proteomes" id="UP001302477">
    <property type="component" value="Chromosome"/>
</dbReference>
<proteinExistence type="predicted"/>
<dbReference type="KEGG" id="mpaf:R5R33_10300"/>
<dbReference type="PANTHER" id="PTHR33361">
    <property type="entry name" value="GLR0591 PROTEIN"/>
    <property type="match status" value="1"/>
</dbReference>
<keyword evidence="2" id="KW-1185">Reference proteome</keyword>
<protein>
    <submittedName>
        <fullName evidence="1">DUF885 family protein</fullName>
    </submittedName>
</protein>
<dbReference type="PANTHER" id="PTHR33361:SF16">
    <property type="entry name" value="DUF885 DOMAIN-CONTAINING PROTEIN"/>
    <property type="match status" value="1"/>
</dbReference>
<organism evidence="1 2">
    <name type="scientific">Microbulbifer pacificus</name>
    <dbReference type="NCBI Taxonomy" id="407164"/>
    <lineage>
        <taxon>Bacteria</taxon>
        <taxon>Pseudomonadati</taxon>
        <taxon>Pseudomonadota</taxon>
        <taxon>Gammaproteobacteria</taxon>
        <taxon>Cellvibrionales</taxon>
        <taxon>Microbulbiferaceae</taxon>
        <taxon>Microbulbifer</taxon>
    </lineage>
</organism>
<evidence type="ECO:0000313" key="1">
    <source>
        <dbReference type="EMBL" id="WOX04134.1"/>
    </source>
</evidence>
<gene>
    <name evidence="1" type="ORF">R5R33_10300</name>
</gene>
<dbReference type="InterPro" id="IPR010281">
    <property type="entry name" value="DUF885"/>
</dbReference>
<evidence type="ECO:0000313" key="2">
    <source>
        <dbReference type="Proteomes" id="UP001302477"/>
    </source>
</evidence>
<dbReference type="EMBL" id="CP137555">
    <property type="protein sequence ID" value="WOX04134.1"/>
    <property type="molecule type" value="Genomic_DNA"/>
</dbReference>
<dbReference type="Pfam" id="PF05960">
    <property type="entry name" value="DUF885"/>
    <property type="match status" value="1"/>
</dbReference>
<dbReference type="RefSeq" id="WP_318952612.1">
    <property type="nucleotide sequence ID" value="NZ_CP137555.1"/>
</dbReference>
<reference evidence="1 2" key="1">
    <citation type="submission" date="2023-10" db="EMBL/GenBank/DDBJ databases">
        <title>Description of Microbulbifer bruguierae sp. nov., isolated from the sediments of mangrove plant Bruguiera sexangula and comparative genomic analyses of the genus Microbulbifer.</title>
        <authorList>
            <person name="Long M."/>
        </authorList>
    </citation>
    <scope>NUCLEOTIDE SEQUENCE [LARGE SCALE GENOMIC DNA]</scope>
    <source>
        <strain evidence="1 2">SPO729</strain>
    </source>
</reference>